<keyword evidence="4 6" id="KW-0472">Membrane</keyword>
<evidence type="ECO:0000313" key="10">
    <source>
        <dbReference type="Proteomes" id="UP000243459"/>
    </source>
</evidence>
<dbReference type="Proteomes" id="UP000243459">
    <property type="component" value="Chromosome 1"/>
</dbReference>
<feature type="domain" description="C2" evidence="7">
    <location>
        <begin position="1"/>
        <end position="101"/>
    </location>
</feature>
<evidence type="ECO:0000259" key="7">
    <source>
        <dbReference type="PROSITE" id="PS50004"/>
    </source>
</evidence>
<evidence type="ECO:0000256" key="4">
    <source>
        <dbReference type="ARBA" id="ARBA00023136"/>
    </source>
</evidence>
<reference evidence="10" key="1">
    <citation type="journal article" date="2017" name="Nat. Commun.">
        <title>The asparagus genome sheds light on the origin and evolution of a young Y chromosome.</title>
        <authorList>
            <person name="Harkess A."/>
            <person name="Zhou J."/>
            <person name="Xu C."/>
            <person name="Bowers J.E."/>
            <person name="Van der Hulst R."/>
            <person name="Ayyampalayam S."/>
            <person name="Mercati F."/>
            <person name="Riccardi P."/>
            <person name="McKain M.R."/>
            <person name="Kakrana A."/>
            <person name="Tang H."/>
            <person name="Ray J."/>
            <person name="Groenendijk J."/>
            <person name="Arikit S."/>
            <person name="Mathioni S.M."/>
            <person name="Nakano M."/>
            <person name="Shan H."/>
            <person name="Telgmann-Rauber A."/>
            <person name="Kanno A."/>
            <person name="Yue Z."/>
            <person name="Chen H."/>
            <person name="Li W."/>
            <person name="Chen Y."/>
            <person name="Xu X."/>
            <person name="Zhang Y."/>
            <person name="Luo S."/>
            <person name="Chen H."/>
            <person name="Gao J."/>
            <person name="Mao Z."/>
            <person name="Pires J.C."/>
            <person name="Luo M."/>
            <person name="Kudrna D."/>
            <person name="Wing R.A."/>
            <person name="Meyers B.C."/>
            <person name="Yi K."/>
            <person name="Kong H."/>
            <person name="Lavrijsen P."/>
            <person name="Sunseri F."/>
            <person name="Falavigna A."/>
            <person name="Ye Y."/>
            <person name="Leebens-Mack J.H."/>
            <person name="Chen G."/>
        </authorList>
    </citation>
    <scope>NUCLEOTIDE SEQUENCE [LARGE SCALE GENOMIC DNA]</scope>
    <source>
        <strain evidence="10">cv. DH0086</strain>
    </source>
</reference>
<feature type="transmembrane region" description="Helical" evidence="6">
    <location>
        <begin position="466"/>
        <end position="484"/>
    </location>
</feature>
<evidence type="ECO:0000256" key="2">
    <source>
        <dbReference type="ARBA" id="ARBA00022692"/>
    </source>
</evidence>
<gene>
    <name evidence="9" type="ORF">A4U43_C01F35170</name>
</gene>
<dbReference type="InterPro" id="IPR044511">
    <property type="entry name" value="At1g03370/At5g50170-like"/>
</dbReference>
<evidence type="ECO:0000256" key="6">
    <source>
        <dbReference type="SAM" id="Phobius"/>
    </source>
</evidence>
<dbReference type="InterPro" id="IPR000008">
    <property type="entry name" value="C2_dom"/>
</dbReference>
<dbReference type="Pfam" id="PF00168">
    <property type="entry name" value="C2"/>
    <property type="match status" value="2"/>
</dbReference>
<dbReference type="InterPro" id="IPR031968">
    <property type="entry name" value="VASt"/>
</dbReference>
<sequence>MQLLINVIEACGLQALDPEQLCSPHVKLRLGRHKLKTQVIKKTLNPKWDEEFNFWVGDLQPKEKLIVSVMDVNNGKFLGELEIPLSKVLETDNLSLGTSWYELKPKRKPSKNRVRGEICLSISLLHGNSSQTIASCSSTSADELTLNLDKSSERMEGTFSSFSTISEQSSTFSDVEGNKPDNEEKPTPAVGHVHQILIGTRPSPATIDDIETSKELIDNTLANTKSCEKQSNSECSNVSFDELVKVMESKGQGGEMPKNLPGGVLVDKCYAISPGQMNSLLFSPTSEFCQKLPELQGTTDVQIEAWGHEVKGENLRRVITYVKAATKMVKAMKATDEQIYLKADGKSYAVLASVSTPDAPFGSYFKTEILYCMTPGPELPSEDPSCHLIISWRMNFLQSTMMKSMIENGAKQGLTESFTLITDKLSQYAKPVDLESTGSNKEQILASLQTEEESPWKLSFQTFGDVSFVFFTIIVLYILIHIIVAKTSPGLEFFGLDLPDSFGEIVVCGLLIFQGQHVWNKIGRFFHARKQGGKDHGVKAQGDGWVLTVALIEGSNIPTRGQSASSSPYVVFTCNGKTKTSSIKFQTANPQWNEVFEFDATCDPPSRMEVTVYDFDGPFDEAIPLGYSEVNFVKSNLSDLANVWVPLQGKCIQASKCELHLRIFLDNTRGNEVVIEYLTKMGREVGKKINLRSPQQNAAFQKLFELPPEEFLISDYTCYLKRKMPLQGRLFLSPRIIGFHANLFGHRTKFFFLWEDIKDIQHIAPSFASGCSPSLMIILCKGRGEEARHGAKSVDRKGRLKFRFQTFVYFNGAYRTIKALWKARLLSPEQKMQIVEESDIGSLQNEESGSSLGAENANMSEIFSLSLPVSAKSLMEIFEGGSLEHKLMKSIGFLDYSPAPWQAIEAHVYQRQVSYRLDKSVIGYKGEVNSTQQRSCSANGNKWVLEDTVKLDFS</sequence>
<dbReference type="GO" id="GO:0016020">
    <property type="term" value="C:membrane"/>
    <property type="evidence" value="ECO:0007669"/>
    <property type="project" value="UniProtKB-SubCell"/>
</dbReference>
<dbReference type="CDD" id="cd00030">
    <property type="entry name" value="C2"/>
    <property type="match status" value="2"/>
</dbReference>
<evidence type="ECO:0008006" key="11">
    <source>
        <dbReference type="Google" id="ProtNLM"/>
    </source>
</evidence>
<dbReference type="AlphaFoldDB" id="A0A5P1FWI3"/>
<dbReference type="PROSITE" id="PS50004">
    <property type="entry name" value="C2"/>
    <property type="match status" value="2"/>
</dbReference>
<dbReference type="Gramene" id="ONK82007">
    <property type="protein sequence ID" value="ONK82007"/>
    <property type="gene ID" value="A4U43_C01F35170"/>
</dbReference>
<dbReference type="SMART" id="SM00239">
    <property type="entry name" value="C2"/>
    <property type="match status" value="2"/>
</dbReference>
<dbReference type="EMBL" id="CM007381">
    <property type="protein sequence ID" value="ONK82007.1"/>
    <property type="molecule type" value="Genomic_DNA"/>
</dbReference>
<evidence type="ECO:0000256" key="1">
    <source>
        <dbReference type="ARBA" id="ARBA00004167"/>
    </source>
</evidence>
<dbReference type="PANTHER" id="PTHR46296">
    <property type="entry name" value="BNAA05G37250D PROTEIN"/>
    <property type="match status" value="1"/>
</dbReference>
<dbReference type="InterPro" id="IPR011993">
    <property type="entry name" value="PH-like_dom_sf"/>
</dbReference>
<proteinExistence type="predicted"/>
<evidence type="ECO:0000313" key="9">
    <source>
        <dbReference type="EMBL" id="ONK82007.1"/>
    </source>
</evidence>
<evidence type="ECO:0000256" key="3">
    <source>
        <dbReference type="ARBA" id="ARBA00022989"/>
    </source>
</evidence>
<evidence type="ECO:0000259" key="8">
    <source>
        <dbReference type="PROSITE" id="PS51778"/>
    </source>
</evidence>
<dbReference type="Pfam" id="PF16016">
    <property type="entry name" value="VASt"/>
    <property type="match status" value="2"/>
</dbReference>
<dbReference type="InterPro" id="IPR035892">
    <property type="entry name" value="C2_domain_sf"/>
</dbReference>
<feature type="domain" description="VASt" evidence="8">
    <location>
        <begin position="261"/>
        <end position="433"/>
    </location>
</feature>
<dbReference type="PROSITE" id="PS51778">
    <property type="entry name" value="VAST"/>
    <property type="match status" value="2"/>
</dbReference>
<dbReference type="Gene3D" id="2.60.40.150">
    <property type="entry name" value="C2 domain"/>
    <property type="match status" value="2"/>
</dbReference>
<evidence type="ECO:0000256" key="5">
    <source>
        <dbReference type="SAM" id="MobiDB-lite"/>
    </source>
</evidence>
<feature type="compositionally biased region" description="Basic and acidic residues" evidence="5">
    <location>
        <begin position="176"/>
        <end position="186"/>
    </location>
</feature>
<dbReference type="Gene3D" id="2.30.29.30">
    <property type="entry name" value="Pleckstrin-homology domain (PH domain)/Phosphotyrosine-binding domain (PTB)"/>
    <property type="match status" value="1"/>
</dbReference>
<keyword evidence="10" id="KW-1185">Reference proteome</keyword>
<feature type="domain" description="VASt" evidence="8">
    <location>
        <begin position="858"/>
        <end position="954"/>
    </location>
</feature>
<comment type="subcellular location">
    <subcellularLocation>
        <location evidence="1">Membrane</location>
        <topology evidence="1">Single-pass membrane protein</topology>
    </subcellularLocation>
</comment>
<organism evidence="9 10">
    <name type="scientific">Asparagus officinalis</name>
    <name type="common">Garden asparagus</name>
    <dbReference type="NCBI Taxonomy" id="4686"/>
    <lineage>
        <taxon>Eukaryota</taxon>
        <taxon>Viridiplantae</taxon>
        <taxon>Streptophyta</taxon>
        <taxon>Embryophyta</taxon>
        <taxon>Tracheophyta</taxon>
        <taxon>Spermatophyta</taxon>
        <taxon>Magnoliopsida</taxon>
        <taxon>Liliopsida</taxon>
        <taxon>Asparagales</taxon>
        <taxon>Asparagaceae</taxon>
        <taxon>Asparagoideae</taxon>
        <taxon>Asparagus</taxon>
    </lineage>
</organism>
<dbReference type="InterPro" id="IPR004182">
    <property type="entry name" value="GRAM"/>
</dbReference>
<keyword evidence="3 6" id="KW-1133">Transmembrane helix</keyword>
<feature type="domain" description="C2" evidence="7">
    <location>
        <begin position="530"/>
        <end position="645"/>
    </location>
</feature>
<protein>
    <recommendedName>
        <fullName evidence="11">C2 and GRAM domain-containing protein</fullName>
    </recommendedName>
</protein>
<name>A0A5P1FWI3_ASPOF</name>
<dbReference type="SUPFAM" id="SSF49562">
    <property type="entry name" value="C2 domain (Calcium/lipid-binding domain, CaLB)"/>
    <property type="match status" value="2"/>
</dbReference>
<feature type="region of interest" description="Disordered" evidence="5">
    <location>
        <begin position="165"/>
        <end position="188"/>
    </location>
</feature>
<accession>A0A5P1FWI3</accession>
<dbReference type="Pfam" id="PF02893">
    <property type="entry name" value="GRAM"/>
    <property type="match status" value="1"/>
</dbReference>
<dbReference type="SMART" id="SM00568">
    <property type="entry name" value="GRAM"/>
    <property type="match status" value="1"/>
</dbReference>
<keyword evidence="2 6" id="KW-0812">Transmembrane</keyword>
<dbReference type="PANTHER" id="PTHR46296:SF8">
    <property type="entry name" value="OS06G0297800 PROTEIN"/>
    <property type="match status" value="1"/>
</dbReference>